<dbReference type="EMBL" id="KE343704">
    <property type="protein sequence ID" value="EXB38855.1"/>
    <property type="molecule type" value="Genomic_DNA"/>
</dbReference>
<keyword evidence="2" id="KW-1185">Reference proteome</keyword>
<evidence type="ECO:0000313" key="1">
    <source>
        <dbReference type="EMBL" id="EXB38855.1"/>
    </source>
</evidence>
<name>W9QJQ9_9ROSA</name>
<reference evidence="2" key="1">
    <citation type="submission" date="2013-01" db="EMBL/GenBank/DDBJ databases">
        <title>Draft Genome Sequence of a Mulberry Tree, Morus notabilis C.K. Schneid.</title>
        <authorList>
            <person name="He N."/>
            <person name="Zhao S."/>
        </authorList>
    </citation>
    <scope>NUCLEOTIDE SEQUENCE</scope>
</reference>
<accession>W9QJQ9</accession>
<gene>
    <name evidence="1" type="ORF">L484_027289</name>
</gene>
<dbReference type="AlphaFoldDB" id="W9QJQ9"/>
<sequence length="94" mass="10818">MASLESVNCGLMISIIDSHSRVPFISAHFYAEAFTLAWQQRAIAFCKAYLQCFTGWRKLLNLFKLLMFIGPHLYYHISEDIPLHCHPGSQNKTK</sequence>
<dbReference type="Proteomes" id="UP000030645">
    <property type="component" value="Unassembled WGS sequence"/>
</dbReference>
<protein>
    <submittedName>
        <fullName evidence="1">Uncharacterized protein</fullName>
    </submittedName>
</protein>
<organism evidence="1 2">
    <name type="scientific">Morus notabilis</name>
    <dbReference type="NCBI Taxonomy" id="981085"/>
    <lineage>
        <taxon>Eukaryota</taxon>
        <taxon>Viridiplantae</taxon>
        <taxon>Streptophyta</taxon>
        <taxon>Embryophyta</taxon>
        <taxon>Tracheophyta</taxon>
        <taxon>Spermatophyta</taxon>
        <taxon>Magnoliopsida</taxon>
        <taxon>eudicotyledons</taxon>
        <taxon>Gunneridae</taxon>
        <taxon>Pentapetalae</taxon>
        <taxon>rosids</taxon>
        <taxon>fabids</taxon>
        <taxon>Rosales</taxon>
        <taxon>Moraceae</taxon>
        <taxon>Moreae</taxon>
        <taxon>Morus</taxon>
    </lineage>
</organism>
<evidence type="ECO:0000313" key="2">
    <source>
        <dbReference type="Proteomes" id="UP000030645"/>
    </source>
</evidence>
<proteinExistence type="predicted"/>